<feature type="non-terminal residue" evidence="1">
    <location>
        <position position="1"/>
    </location>
</feature>
<dbReference type="Proteomes" id="UP000814128">
    <property type="component" value="Unassembled WGS sequence"/>
</dbReference>
<evidence type="ECO:0000313" key="2">
    <source>
        <dbReference type="Proteomes" id="UP000814128"/>
    </source>
</evidence>
<evidence type="ECO:0000313" key="1">
    <source>
        <dbReference type="EMBL" id="KAI0035738.1"/>
    </source>
</evidence>
<sequence>SPRRSSGQPRTSRMQYSACGACRMRRVRCDLKDQPYNGTGQPQCGNCTERGLRCVDEFADVKAVKLLRRGRRLQQVEAVYGKTADEEGLYGLPSLTPNLIAKLKPEFFSSSFFHRFFIQHPIIDPTEFLSRFFEFSKGNHSALGIAGQLIAMILVVWGASFGVNEYGIEDPNTDPVIMRSRRESTNDLVREILQLIDLHGILRKPSFDGVRAVMLLLPLTEDVQTPTERLVMHEMVVTHVFTLCNLASPASVGNGHGQTVDSLVRARIFWYTHVTEGITSGLRGGRIMLSEDDLITFNKTLELSVDNSPRALQPLDWWSRFSSAPLRLASACRNIHSAITGPRVRQGSTIDETQVLAVWDLLDKTWLDLDELRQLPRTNIPIVHDEDVDRYCDGWQVFVFECHAVVREALKQRGLVHPDEDVDDHNMGGSTSKLLQSSEARCRELARRVVSLIKRHIDTDTQFFEYDSTLARDGCFFAGFLLAGEGGTEEEVGYCLQALKRMRWVFSDAEEREKTVAMAWEARKSHTRQSSPSSSLISSDSPGFSRTFSPMRPLPPPLAIPSFPSSAALGLTDPRVSFDDSRWITPPCSATSSTQS</sequence>
<comment type="caution">
    <text evidence="1">The sequence shown here is derived from an EMBL/GenBank/DDBJ whole genome shotgun (WGS) entry which is preliminary data.</text>
</comment>
<dbReference type="EMBL" id="MU273480">
    <property type="protein sequence ID" value="KAI0035738.1"/>
    <property type="molecule type" value="Genomic_DNA"/>
</dbReference>
<protein>
    <submittedName>
        <fullName evidence="1">Uncharacterized protein</fullName>
    </submittedName>
</protein>
<reference evidence="1" key="2">
    <citation type="journal article" date="2022" name="New Phytol.">
        <title>Evolutionary transition to the ectomycorrhizal habit in the genomes of a hyperdiverse lineage of mushroom-forming fungi.</title>
        <authorList>
            <person name="Looney B."/>
            <person name="Miyauchi S."/>
            <person name="Morin E."/>
            <person name="Drula E."/>
            <person name="Courty P.E."/>
            <person name="Kohler A."/>
            <person name="Kuo A."/>
            <person name="LaButti K."/>
            <person name="Pangilinan J."/>
            <person name="Lipzen A."/>
            <person name="Riley R."/>
            <person name="Andreopoulos W."/>
            <person name="He G."/>
            <person name="Johnson J."/>
            <person name="Nolan M."/>
            <person name="Tritt A."/>
            <person name="Barry K.W."/>
            <person name="Grigoriev I.V."/>
            <person name="Nagy L.G."/>
            <person name="Hibbett D."/>
            <person name="Henrissat B."/>
            <person name="Matheny P.B."/>
            <person name="Labbe J."/>
            <person name="Martin F.M."/>
        </authorList>
    </citation>
    <scope>NUCLEOTIDE SEQUENCE</scope>
    <source>
        <strain evidence="1">EC-137</strain>
    </source>
</reference>
<name>A0ACB8QW44_9AGAM</name>
<proteinExistence type="predicted"/>
<gene>
    <name evidence="1" type="ORF">K488DRAFT_24378</name>
</gene>
<feature type="non-terminal residue" evidence="1">
    <location>
        <position position="596"/>
    </location>
</feature>
<organism evidence="1 2">
    <name type="scientific">Vararia minispora EC-137</name>
    <dbReference type="NCBI Taxonomy" id="1314806"/>
    <lineage>
        <taxon>Eukaryota</taxon>
        <taxon>Fungi</taxon>
        <taxon>Dikarya</taxon>
        <taxon>Basidiomycota</taxon>
        <taxon>Agaricomycotina</taxon>
        <taxon>Agaricomycetes</taxon>
        <taxon>Russulales</taxon>
        <taxon>Lachnocladiaceae</taxon>
        <taxon>Vararia</taxon>
    </lineage>
</organism>
<accession>A0ACB8QW44</accession>
<keyword evidence="2" id="KW-1185">Reference proteome</keyword>
<reference evidence="1" key="1">
    <citation type="submission" date="2021-02" db="EMBL/GenBank/DDBJ databases">
        <authorList>
            <consortium name="DOE Joint Genome Institute"/>
            <person name="Ahrendt S."/>
            <person name="Looney B.P."/>
            <person name="Miyauchi S."/>
            <person name="Morin E."/>
            <person name="Drula E."/>
            <person name="Courty P.E."/>
            <person name="Chicoki N."/>
            <person name="Fauchery L."/>
            <person name="Kohler A."/>
            <person name="Kuo A."/>
            <person name="Labutti K."/>
            <person name="Pangilinan J."/>
            <person name="Lipzen A."/>
            <person name="Riley R."/>
            <person name="Andreopoulos W."/>
            <person name="He G."/>
            <person name="Johnson J."/>
            <person name="Barry K.W."/>
            <person name="Grigoriev I.V."/>
            <person name="Nagy L."/>
            <person name="Hibbett D."/>
            <person name="Henrissat B."/>
            <person name="Matheny P.B."/>
            <person name="Labbe J."/>
            <person name="Martin F."/>
        </authorList>
    </citation>
    <scope>NUCLEOTIDE SEQUENCE</scope>
    <source>
        <strain evidence="1">EC-137</strain>
    </source>
</reference>